<evidence type="ECO:0000313" key="9">
    <source>
        <dbReference type="Proteomes" id="UP000182264"/>
    </source>
</evidence>
<proteinExistence type="inferred from homology"/>
<evidence type="ECO:0000256" key="3">
    <source>
        <dbReference type="ARBA" id="ARBA00022723"/>
    </source>
</evidence>
<dbReference type="CDD" id="cd01335">
    <property type="entry name" value="Radical_SAM"/>
    <property type="match status" value="1"/>
</dbReference>
<dbReference type="NCBIfam" id="TIGR04115">
    <property type="entry name" value="rSAM_Cxxx_rpt"/>
    <property type="match status" value="1"/>
</dbReference>
<dbReference type="InterPro" id="IPR026412">
    <property type="entry name" value="rSAM_Cxxx_rpt"/>
</dbReference>
<dbReference type="GO" id="GO:0016491">
    <property type="term" value="F:oxidoreductase activity"/>
    <property type="evidence" value="ECO:0007669"/>
    <property type="project" value="InterPro"/>
</dbReference>
<dbReference type="RefSeq" id="WP_072287043.1">
    <property type="nucleotide sequence ID" value="NZ_CP015455.1"/>
</dbReference>
<dbReference type="AlphaFoldDB" id="A0A1L3GGX9"/>
<comment type="similarity">
    <text evidence="6">Belongs to the radical SAM superfamily. Anaerobic sulfatase-maturating enzyme family.</text>
</comment>
<dbReference type="PANTHER" id="PTHR43273:SF3">
    <property type="entry name" value="ANAEROBIC SULFATASE-MATURATING ENZYME HOMOLOG ASLB-RELATED"/>
    <property type="match status" value="1"/>
</dbReference>
<gene>
    <name evidence="8" type="ORF">A7E75_09295</name>
</gene>
<dbReference type="Gene3D" id="3.20.20.70">
    <property type="entry name" value="Aldolase class I"/>
    <property type="match status" value="1"/>
</dbReference>
<dbReference type="InterPro" id="IPR023867">
    <property type="entry name" value="Sulphatase_maturase_rSAM"/>
</dbReference>
<dbReference type="OrthoDB" id="308557at2"/>
<dbReference type="SFLD" id="SFLDG01384">
    <property type="entry name" value="thioether_bond_formation_requi"/>
    <property type="match status" value="1"/>
</dbReference>
<dbReference type="SFLD" id="SFLDG01386">
    <property type="entry name" value="main_SPASM_domain-containing"/>
    <property type="match status" value="1"/>
</dbReference>
<keyword evidence="3" id="KW-0479">Metal-binding</keyword>
<organism evidence="8 9">
    <name type="scientific">Syntrophotalea acetylenica</name>
    <name type="common">Pelobacter acetylenicus</name>
    <dbReference type="NCBI Taxonomy" id="29542"/>
    <lineage>
        <taxon>Bacteria</taxon>
        <taxon>Pseudomonadati</taxon>
        <taxon>Thermodesulfobacteriota</taxon>
        <taxon>Desulfuromonadia</taxon>
        <taxon>Desulfuromonadales</taxon>
        <taxon>Syntrophotaleaceae</taxon>
        <taxon>Syntrophotalea</taxon>
    </lineage>
</organism>
<dbReference type="Pfam" id="PF04055">
    <property type="entry name" value="Radical_SAM"/>
    <property type="match status" value="1"/>
</dbReference>
<keyword evidence="9" id="KW-1185">Reference proteome</keyword>
<dbReference type="PANTHER" id="PTHR43273">
    <property type="entry name" value="ANAEROBIC SULFATASE-MATURATING ENZYME HOMOLOG ASLB-RELATED"/>
    <property type="match status" value="1"/>
</dbReference>
<keyword evidence="4" id="KW-0408">Iron</keyword>
<dbReference type="InterPro" id="IPR007197">
    <property type="entry name" value="rSAM"/>
</dbReference>
<evidence type="ECO:0000256" key="6">
    <source>
        <dbReference type="ARBA" id="ARBA00023601"/>
    </source>
</evidence>
<keyword evidence="5" id="KW-0411">Iron-sulfur</keyword>
<dbReference type="SUPFAM" id="SSF102114">
    <property type="entry name" value="Radical SAM enzymes"/>
    <property type="match status" value="1"/>
</dbReference>
<evidence type="ECO:0000256" key="2">
    <source>
        <dbReference type="ARBA" id="ARBA00022691"/>
    </source>
</evidence>
<accession>A0A1L3GGX9</accession>
<evidence type="ECO:0000256" key="4">
    <source>
        <dbReference type="ARBA" id="ARBA00023004"/>
    </source>
</evidence>
<dbReference type="Proteomes" id="UP000182264">
    <property type="component" value="Chromosome"/>
</dbReference>
<evidence type="ECO:0000313" key="8">
    <source>
        <dbReference type="EMBL" id="APG25194.1"/>
    </source>
</evidence>
<dbReference type="SFLD" id="SFLDS00029">
    <property type="entry name" value="Radical_SAM"/>
    <property type="match status" value="1"/>
</dbReference>
<dbReference type="EMBL" id="CP015518">
    <property type="protein sequence ID" value="APG25194.1"/>
    <property type="molecule type" value="Genomic_DNA"/>
</dbReference>
<evidence type="ECO:0000256" key="5">
    <source>
        <dbReference type="ARBA" id="ARBA00023014"/>
    </source>
</evidence>
<dbReference type="STRING" id="29542.A6070_03265"/>
<sequence>MVNQNIAKAPSVWMKSAAKTVTFMVTEDCQLRCHYCYLVGKNAHTRMDFEVARQAIDYLVENRDLFPEQAIVWDFIGGEPLLEIGLIDRICAYIEYKQRQQEHPWAESYRFSLTSNGILYDKPAVQQFVAKNRDHLSIGITIDGTPEKHDLHRVYPSGKGSYADTARNIPLWLAQFPGASTKVTVASDDLPHVADSVLHLFALGIRHVSINVVFEDVWREGDERIFEKQLLELADRIIDGTLYAEHTCSFFSEHIGQPVQDNHNWCGTGRMLTVDCQGHFYPCHRFTPFSLARKEAITIGNCRDGIDFNKLRPFLSLDRFSQSSEACRTCEVASGCAWCQGANYDYADTDTIFQRATYLCNMHKARVRANNYYWYKLKRKLASERCQ</sequence>
<evidence type="ECO:0000256" key="1">
    <source>
        <dbReference type="ARBA" id="ARBA00001966"/>
    </source>
</evidence>
<dbReference type="InterPro" id="IPR013785">
    <property type="entry name" value="Aldolase_TIM"/>
</dbReference>
<keyword evidence="2" id="KW-0949">S-adenosyl-L-methionine</keyword>
<protein>
    <submittedName>
        <fullName evidence="8">Radical SAM peptide maturase, CXXX-repeat target family</fullName>
    </submittedName>
</protein>
<dbReference type="InterPro" id="IPR058240">
    <property type="entry name" value="rSAM_sf"/>
</dbReference>
<feature type="domain" description="Radical SAM core" evidence="7">
    <location>
        <begin position="25"/>
        <end position="172"/>
    </location>
</feature>
<dbReference type="SFLD" id="SFLDG01067">
    <property type="entry name" value="SPASM/twitch_domain_containing"/>
    <property type="match status" value="1"/>
</dbReference>
<name>A0A1L3GGX9_SYNAC</name>
<dbReference type="GO" id="GO:0051536">
    <property type="term" value="F:iron-sulfur cluster binding"/>
    <property type="evidence" value="ECO:0007669"/>
    <property type="project" value="UniProtKB-KW"/>
</dbReference>
<dbReference type="KEGG" id="pace:A6070_03265"/>
<comment type="cofactor">
    <cofactor evidence="1">
        <name>[4Fe-4S] cluster</name>
        <dbReference type="ChEBI" id="CHEBI:49883"/>
    </cofactor>
</comment>
<reference evidence="8 9" key="1">
    <citation type="journal article" date="2017" name="Genome Announc.">
        <title>Complete Genome Sequences of Two Acetylene-Fermenting Pelobacter acetylenicus Strains.</title>
        <authorList>
            <person name="Sutton J.M."/>
            <person name="Baesman S.M."/>
            <person name="Fierst J.L."/>
            <person name="Poret-Peterson A.T."/>
            <person name="Oremland R.S."/>
            <person name="Dunlap D.S."/>
            <person name="Akob D.M."/>
        </authorList>
    </citation>
    <scope>NUCLEOTIDE SEQUENCE [LARGE SCALE GENOMIC DNA]</scope>
    <source>
        <strain evidence="8 9">DSM 3247</strain>
    </source>
</reference>
<evidence type="ECO:0000259" key="7">
    <source>
        <dbReference type="Pfam" id="PF04055"/>
    </source>
</evidence>
<dbReference type="GO" id="GO:0046872">
    <property type="term" value="F:metal ion binding"/>
    <property type="evidence" value="ECO:0007669"/>
    <property type="project" value="UniProtKB-KW"/>
</dbReference>